<proteinExistence type="predicted"/>
<gene>
    <name evidence="1" type="ORF">AYC66_18365</name>
    <name evidence="2" type="ORF">BAY09_06995</name>
    <name evidence="3" type="ORF">NCTC10588_00964</name>
</gene>
<evidence type="ECO:0000313" key="4">
    <source>
        <dbReference type="Proteomes" id="UP000189738"/>
    </source>
</evidence>
<protein>
    <submittedName>
        <fullName evidence="2">Uncharacterized protein</fullName>
    </submittedName>
</protein>
<evidence type="ECO:0000313" key="1">
    <source>
        <dbReference type="EMBL" id="AQX52521.1"/>
    </source>
</evidence>
<reference evidence="1 4" key="1">
    <citation type="submission" date="2016-02" db="EMBL/GenBank/DDBJ databases">
        <authorList>
            <person name="Nicholson A.C."/>
            <person name="Humrighouse B.W."/>
            <person name="Loparev V."/>
            <person name="Emery B."/>
            <person name="Graziano J."/>
            <person name="McQuiston J.R."/>
        </authorList>
    </citation>
    <scope>NUCLEOTIDE SEQUENCE [LARGE SCALE GENOMIC DNA]</scope>
    <source>
        <strain evidence="1 4">E6809</strain>
    </source>
</reference>
<sequence>MWLNKDNIFRGHNWGKKGDKIKIISISGNAVIFENVKGDRLPCNINDISETEIKPDPIFKSKNKK</sequence>
<reference evidence="3 5" key="3">
    <citation type="submission" date="2018-06" db="EMBL/GenBank/DDBJ databases">
        <authorList>
            <consortium name="Pathogen Informatics"/>
            <person name="Doyle S."/>
        </authorList>
    </citation>
    <scope>NUCLEOTIDE SEQUENCE [LARGE SCALE GENOMIC DNA]</scope>
    <source>
        <strain evidence="3 5">NCTC10588</strain>
    </source>
</reference>
<reference evidence="2" key="2">
    <citation type="submission" date="2016-06" db="EMBL/GenBank/DDBJ databases">
        <authorList>
            <person name="Nicholson A.C."/>
        </authorList>
    </citation>
    <scope>NUCLEOTIDE SEQUENCE [LARGE SCALE GENOMIC DNA]</scope>
    <source>
        <strain evidence="2">E6809</strain>
    </source>
</reference>
<accession>A0A494J1T8</accession>
<organism evidence="2">
    <name type="scientific">Elizabethkingia anophelis</name>
    <dbReference type="NCBI Taxonomy" id="1117645"/>
    <lineage>
        <taxon>Bacteria</taxon>
        <taxon>Pseudomonadati</taxon>
        <taxon>Bacteroidota</taxon>
        <taxon>Flavobacteriia</taxon>
        <taxon>Flavobacteriales</taxon>
        <taxon>Weeksellaceae</taxon>
        <taxon>Elizabethkingia</taxon>
    </lineage>
</organism>
<dbReference type="EMBL" id="CP014339">
    <property type="protein sequence ID" value="AQX52521.1"/>
    <property type="molecule type" value="Genomic_DNA"/>
</dbReference>
<evidence type="ECO:0000313" key="3">
    <source>
        <dbReference type="EMBL" id="STC97707.1"/>
    </source>
</evidence>
<name>A0A494J1T8_9FLAO</name>
<dbReference type="Proteomes" id="UP000189738">
    <property type="component" value="Chromosome"/>
</dbReference>
<evidence type="ECO:0000313" key="5">
    <source>
        <dbReference type="Proteomes" id="UP000254876"/>
    </source>
</evidence>
<evidence type="ECO:0000313" key="2">
    <source>
        <dbReference type="EMBL" id="OPB47392.1"/>
    </source>
</evidence>
<dbReference type="EMBL" id="MAHS01000013">
    <property type="protein sequence ID" value="OPB47392.1"/>
    <property type="molecule type" value="Genomic_DNA"/>
</dbReference>
<dbReference type="EMBL" id="UFYD01000001">
    <property type="protein sequence ID" value="STC97707.1"/>
    <property type="molecule type" value="Genomic_DNA"/>
</dbReference>
<dbReference type="AlphaFoldDB" id="A0A494J1T8"/>
<dbReference type="Proteomes" id="UP000254876">
    <property type="component" value="Unassembled WGS sequence"/>
</dbReference>